<dbReference type="RefSeq" id="WP_178645350.1">
    <property type="nucleotide sequence ID" value="NZ_JBBMEJ010000002.1"/>
</dbReference>
<protein>
    <submittedName>
        <fullName evidence="6">Energy-coupling factor transporter transmembrane protein EcfT</fullName>
    </submittedName>
</protein>
<feature type="transmembrane region" description="Helical" evidence="5">
    <location>
        <begin position="97"/>
        <end position="115"/>
    </location>
</feature>
<evidence type="ECO:0000256" key="1">
    <source>
        <dbReference type="ARBA" id="ARBA00004141"/>
    </source>
</evidence>
<keyword evidence="2 5" id="KW-0812">Transmembrane</keyword>
<dbReference type="CDD" id="cd16914">
    <property type="entry name" value="EcfT"/>
    <property type="match status" value="1"/>
</dbReference>
<gene>
    <name evidence="6" type="ORF">WMO28_02435</name>
</gene>
<feature type="transmembrane region" description="Helical" evidence="5">
    <location>
        <begin position="269"/>
        <end position="293"/>
    </location>
</feature>
<name>A0ABV1BB05_9FIRM</name>
<sequence>MNEKRDTFSTFHPVINFTFYIGAFILGMMLIHPVFLAVSAVTAASFYITVKGRKAKSFLLGMIPLFLMLSFINPLFNTYGDRILFTWWNGRPYTLEALAYGTCLAAMVVTILLWFASYSFVMTSDKFLYLFGKAAPSVSLVLTMILRLLPNYEKKIAQIGNARKSIGMSADNGNAKEKAEHGLTIVSAMTSWALEGGIIMADSMRSRGFGTGKRTTFSLYRFEKRDKILLAIMAGFLAIVIFCCIMGGSSAQYTPEILVAMSPYTVVGAVAYGAFLALPTAVNITEEIIWHILRSKI</sequence>
<proteinExistence type="predicted"/>
<evidence type="ECO:0000256" key="2">
    <source>
        <dbReference type="ARBA" id="ARBA00022692"/>
    </source>
</evidence>
<feature type="transmembrane region" description="Helical" evidence="5">
    <location>
        <begin position="127"/>
        <end position="146"/>
    </location>
</feature>
<feature type="transmembrane region" description="Helical" evidence="5">
    <location>
        <begin position="228"/>
        <end position="249"/>
    </location>
</feature>
<organism evidence="6 7">
    <name type="scientific">Blautia aquisgranensis</name>
    <dbReference type="NCBI Taxonomy" id="3133153"/>
    <lineage>
        <taxon>Bacteria</taxon>
        <taxon>Bacillati</taxon>
        <taxon>Bacillota</taxon>
        <taxon>Clostridia</taxon>
        <taxon>Lachnospirales</taxon>
        <taxon>Lachnospiraceae</taxon>
        <taxon>Blautia</taxon>
    </lineage>
</organism>
<evidence type="ECO:0000256" key="4">
    <source>
        <dbReference type="ARBA" id="ARBA00023136"/>
    </source>
</evidence>
<dbReference type="Proteomes" id="UP001473063">
    <property type="component" value="Unassembled WGS sequence"/>
</dbReference>
<evidence type="ECO:0000313" key="7">
    <source>
        <dbReference type="Proteomes" id="UP001473063"/>
    </source>
</evidence>
<evidence type="ECO:0000313" key="6">
    <source>
        <dbReference type="EMBL" id="MEQ2369814.1"/>
    </source>
</evidence>
<feature type="transmembrane region" description="Helical" evidence="5">
    <location>
        <begin position="58"/>
        <end position="77"/>
    </location>
</feature>
<comment type="caution">
    <text evidence="6">The sequence shown here is derived from an EMBL/GenBank/DDBJ whole genome shotgun (WGS) entry which is preliminary data.</text>
</comment>
<reference evidence="6 7" key="1">
    <citation type="submission" date="2024-03" db="EMBL/GenBank/DDBJ databases">
        <title>Human intestinal bacterial collection.</title>
        <authorList>
            <person name="Pauvert C."/>
            <person name="Hitch T.C.A."/>
            <person name="Clavel T."/>
        </authorList>
    </citation>
    <scope>NUCLEOTIDE SEQUENCE [LARGE SCALE GENOMIC DNA]</scope>
    <source>
        <strain evidence="6 7">CLA-JM-H16</strain>
    </source>
</reference>
<dbReference type="EMBL" id="JBBMEJ010000002">
    <property type="protein sequence ID" value="MEQ2369814.1"/>
    <property type="molecule type" value="Genomic_DNA"/>
</dbReference>
<evidence type="ECO:0000256" key="5">
    <source>
        <dbReference type="SAM" id="Phobius"/>
    </source>
</evidence>
<keyword evidence="7" id="KW-1185">Reference proteome</keyword>
<dbReference type="InterPro" id="IPR003339">
    <property type="entry name" value="ABC/ECF_trnsptr_transmembrane"/>
</dbReference>
<keyword evidence="4 5" id="KW-0472">Membrane</keyword>
<accession>A0ABV1BB05</accession>
<evidence type="ECO:0000256" key="3">
    <source>
        <dbReference type="ARBA" id="ARBA00022989"/>
    </source>
</evidence>
<feature type="transmembrane region" description="Helical" evidence="5">
    <location>
        <begin position="20"/>
        <end position="46"/>
    </location>
</feature>
<keyword evidence="3 5" id="KW-1133">Transmembrane helix</keyword>
<comment type="subcellular location">
    <subcellularLocation>
        <location evidence="1">Membrane</location>
        <topology evidence="1">Multi-pass membrane protein</topology>
    </subcellularLocation>
</comment>